<feature type="compositionally biased region" description="Polar residues" evidence="1">
    <location>
        <begin position="408"/>
        <end position="421"/>
    </location>
</feature>
<feature type="compositionally biased region" description="Basic and acidic residues" evidence="1">
    <location>
        <begin position="443"/>
        <end position="461"/>
    </location>
</feature>
<gene>
    <name evidence="3" type="ORF">LSTR_LSTR001261</name>
</gene>
<dbReference type="Proteomes" id="UP000291343">
    <property type="component" value="Unassembled WGS sequence"/>
</dbReference>
<feature type="compositionally biased region" description="Basic residues" evidence="1">
    <location>
        <begin position="481"/>
        <end position="490"/>
    </location>
</feature>
<feature type="domain" description="SANTA" evidence="2">
    <location>
        <begin position="99"/>
        <end position="186"/>
    </location>
</feature>
<evidence type="ECO:0000256" key="1">
    <source>
        <dbReference type="SAM" id="MobiDB-lite"/>
    </source>
</evidence>
<feature type="compositionally biased region" description="Basic residues" evidence="1">
    <location>
        <begin position="629"/>
        <end position="645"/>
    </location>
</feature>
<feature type="compositionally biased region" description="Polar residues" evidence="1">
    <location>
        <begin position="377"/>
        <end position="386"/>
    </location>
</feature>
<feature type="region of interest" description="Disordered" evidence="1">
    <location>
        <begin position="621"/>
        <end position="700"/>
    </location>
</feature>
<dbReference type="EMBL" id="QKKF02013261">
    <property type="protein sequence ID" value="RZF43083.1"/>
    <property type="molecule type" value="Genomic_DNA"/>
</dbReference>
<feature type="compositionally biased region" description="Basic and acidic residues" evidence="1">
    <location>
        <begin position="392"/>
        <end position="407"/>
    </location>
</feature>
<feature type="region of interest" description="Disordered" evidence="1">
    <location>
        <begin position="348"/>
        <end position="526"/>
    </location>
</feature>
<dbReference type="OrthoDB" id="10393027at2759"/>
<feature type="region of interest" description="Disordered" evidence="1">
    <location>
        <begin position="203"/>
        <end position="225"/>
    </location>
</feature>
<reference evidence="3 4" key="1">
    <citation type="journal article" date="2017" name="Gigascience">
        <title>Genome sequence of the small brown planthopper, Laodelphax striatellus.</title>
        <authorList>
            <person name="Zhu J."/>
            <person name="Jiang F."/>
            <person name="Wang X."/>
            <person name="Yang P."/>
            <person name="Bao Y."/>
            <person name="Zhao W."/>
            <person name="Wang W."/>
            <person name="Lu H."/>
            <person name="Wang Q."/>
            <person name="Cui N."/>
            <person name="Li J."/>
            <person name="Chen X."/>
            <person name="Luo L."/>
            <person name="Yu J."/>
            <person name="Kang L."/>
            <person name="Cui F."/>
        </authorList>
    </citation>
    <scope>NUCLEOTIDE SEQUENCE [LARGE SCALE GENOMIC DNA]</scope>
    <source>
        <strain evidence="3">Lst14</strain>
    </source>
</reference>
<feature type="compositionally biased region" description="Basic residues" evidence="1">
    <location>
        <begin position="500"/>
        <end position="520"/>
    </location>
</feature>
<feature type="domain" description="SANTA" evidence="2">
    <location>
        <begin position="250"/>
        <end position="335"/>
    </location>
</feature>
<proteinExistence type="predicted"/>
<sequence>MDFLSESDTSFQLTECPKYFNEFVGLNRSGILRKGRWSLKSEVGTENDGDDEEEEEDEQNLPICKYFDRWVEGRKLKVNREPRVSEQFNQSEDDRGKWLHNWTIRVLSSKEGSVVLMGQRASSTNPRDVVGINYIAGRVLEALNSHEIKTTKGEFTLVGSITDERKRIPSSVVKHFNGGFPSNWSEIIRRHWASNSASASSSDESIVIDSTGKRKNPTSKQPSKALSLNKKKSKLGLPKDGSPIVLCKEISLSDWTLRRDPVEGFTISGIVESSSNKSNSGVIQAGRILSRVGPKKVKTELGVFKLNGGISDKDRCLPELIKSKFAASFPCQWKKLLNGCLNNFPTVNTNQDSSDERDSENSLDSSVADESTVFDAKQSQSTQNPSYRKRKFCEDLSPKKMEKRETVSMDNSLDESISSCSEGEKENKRQEPPIINPCKKRAKKDDVKNRKGRPTLEEKSNTQKKTVKSSNNKVKPIEKKKTIKTTKKRQSVVAIEKPVLKKSAKGKTKPTNAKRKNDKKNKKDKDADVECDFNISLGDAFSNKNGNASLFSSFISDGAFGSTSFKDFSLGKCLLSAKKSRSRQGAETPPLMSMDFNLLKNTTSNSIHSANSSICNQGNLKSKQEITKRVKKLNKASPKQSKKPKQNTGKFATKRNKDVDDLLKQMTSSRKGMSTPVLVRKVFRPRTPNSDNDSWDSDNY</sequence>
<name>A0A482XBM8_LAOST</name>
<protein>
    <recommendedName>
        <fullName evidence="2">SANTA domain-containing protein</fullName>
    </recommendedName>
</protein>
<dbReference type="AlphaFoldDB" id="A0A482XBM8"/>
<dbReference type="InterPro" id="IPR015216">
    <property type="entry name" value="SANTA"/>
</dbReference>
<feature type="compositionally biased region" description="Basic and acidic residues" evidence="1">
    <location>
        <begin position="422"/>
        <end position="431"/>
    </location>
</feature>
<dbReference type="InParanoid" id="A0A482XBM8"/>
<evidence type="ECO:0000313" key="3">
    <source>
        <dbReference type="EMBL" id="RZF43083.1"/>
    </source>
</evidence>
<accession>A0A482XBM8</accession>
<evidence type="ECO:0000313" key="4">
    <source>
        <dbReference type="Proteomes" id="UP000291343"/>
    </source>
</evidence>
<evidence type="ECO:0000259" key="2">
    <source>
        <dbReference type="Pfam" id="PF09133"/>
    </source>
</evidence>
<dbReference type="Pfam" id="PF09133">
    <property type="entry name" value="SANTA"/>
    <property type="match status" value="2"/>
</dbReference>
<organism evidence="3 4">
    <name type="scientific">Laodelphax striatellus</name>
    <name type="common">Small brown planthopper</name>
    <name type="synonym">Delphax striatella</name>
    <dbReference type="NCBI Taxonomy" id="195883"/>
    <lineage>
        <taxon>Eukaryota</taxon>
        <taxon>Metazoa</taxon>
        <taxon>Ecdysozoa</taxon>
        <taxon>Arthropoda</taxon>
        <taxon>Hexapoda</taxon>
        <taxon>Insecta</taxon>
        <taxon>Pterygota</taxon>
        <taxon>Neoptera</taxon>
        <taxon>Paraneoptera</taxon>
        <taxon>Hemiptera</taxon>
        <taxon>Auchenorrhyncha</taxon>
        <taxon>Fulgoroidea</taxon>
        <taxon>Delphacidae</taxon>
        <taxon>Criomorphinae</taxon>
        <taxon>Laodelphax</taxon>
    </lineage>
</organism>
<comment type="caution">
    <text evidence="3">The sequence shown here is derived from an EMBL/GenBank/DDBJ whole genome shotgun (WGS) entry which is preliminary data.</text>
</comment>
<keyword evidence="4" id="KW-1185">Reference proteome</keyword>